<dbReference type="EMBL" id="FRBT01000001">
    <property type="protein sequence ID" value="SHL40344.1"/>
    <property type="molecule type" value="Genomic_DNA"/>
</dbReference>
<accession>A0A1M7AC64</accession>
<gene>
    <name evidence="2" type="ORF">SAMN05444484_1011377</name>
</gene>
<feature type="transmembrane region" description="Helical" evidence="1">
    <location>
        <begin position="12"/>
        <end position="28"/>
    </location>
</feature>
<evidence type="ECO:0000256" key="1">
    <source>
        <dbReference type="SAM" id="Phobius"/>
    </source>
</evidence>
<keyword evidence="1" id="KW-0812">Transmembrane</keyword>
<reference evidence="3" key="1">
    <citation type="submission" date="2016-11" db="EMBL/GenBank/DDBJ databases">
        <authorList>
            <person name="Varghese N."/>
            <person name="Submissions S."/>
        </authorList>
    </citation>
    <scope>NUCLEOTIDE SEQUENCE [LARGE SCALE GENOMIC DNA]</scope>
    <source>
        <strain evidence="3">DSM 24724</strain>
    </source>
</reference>
<keyword evidence="1" id="KW-0472">Membrane</keyword>
<sequence>MEKLKQFWNENTKVILIVLGALAAYFIYTKIKQNQK</sequence>
<dbReference type="Proteomes" id="UP000184028">
    <property type="component" value="Unassembled WGS sequence"/>
</dbReference>
<name>A0A1M7AC64_9FLAO</name>
<proteinExistence type="predicted"/>
<organism evidence="2 3">
    <name type="scientific">Flavobacterium chilense</name>
    <dbReference type="NCBI Taxonomy" id="946677"/>
    <lineage>
        <taxon>Bacteria</taxon>
        <taxon>Pseudomonadati</taxon>
        <taxon>Bacteroidota</taxon>
        <taxon>Flavobacteriia</taxon>
        <taxon>Flavobacteriales</taxon>
        <taxon>Flavobacteriaceae</taxon>
        <taxon>Flavobacterium</taxon>
    </lineage>
</organism>
<evidence type="ECO:0000313" key="2">
    <source>
        <dbReference type="EMBL" id="SHL40344.1"/>
    </source>
</evidence>
<protein>
    <submittedName>
        <fullName evidence="2">Uncharacterized protein</fullName>
    </submittedName>
</protein>
<dbReference type="AlphaFoldDB" id="A0A1M7AC64"/>
<keyword evidence="3" id="KW-1185">Reference proteome</keyword>
<evidence type="ECO:0000313" key="3">
    <source>
        <dbReference type="Proteomes" id="UP000184028"/>
    </source>
</evidence>
<keyword evidence="1" id="KW-1133">Transmembrane helix</keyword>